<protein>
    <recommendedName>
        <fullName evidence="2">DNA repair protein RadA</fullName>
    </recommendedName>
</protein>
<dbReference type="EMBL" id="BART01020074">
    <property type="protein sequence ID" value="GAG99768.1"/>
    <property type="molecule type" value="Genomic_DNA"/>
</dbReference>
<organism evidence="1">
    <name type="scientific">marine sediment metagenome</name>
    <dbReference type="NCBI Taxonomy" id="412755"/>
    <lineage>
        <taxon>unclassified sequences</taxon>
        <taxon>metagenomes</taxon>
        <taxon>ecological metagenomes</taxon>
    </lineage>
</organism>
<proteinExistence type="predicted"/>
<sequence>VGEIGLSGEIRLVNDIEIRLKEARRLGFKQALVPRLKGKKFVSKQMKIIEQSTLKQALQQLKLINK</sequence>
<dbReference type="InterPro" id="IPR020568">
    <property type="entry name" value="Ribosomal_Su5_D2-typ_SF"/>
</dbReference>
<reference evidence="1" key="1">
    <citation type="journal article" date="2014" name="Front. Microbiol.">
        <title>High frequency of phylogenetically diverse reductive dehalogenase-homologous genes in deep subseafloor sedimentary metagenomes.</title>
        <authorList>
            <person name="Kawai M."/>
            <person name="Futagami T."/>
            <person name="Toyoda A."/>
            <person name="Takaki Y."/>
            <person name="Nishi S."/>
            <person name="Hori S."/>
            <person name="Arai W."/>
            <person name="Tsubouchi T."/>
            <person name="Morono Y."/>
            <person name="Uchiyama I."/>
            <person name="Ito T."/>
            <person name="Fujiyama A."/>
            <person name="Inagaki F."/>
            <person name="Takami H."/>
        </authorList>
    </citation>
    <scope>NUCLEOTIDE SEQUENCE</scope>
    <source>
        <strain evidence="1">Expedition CK06-06</strain>
    </source>
</reference>
<evidence type="ECO:0000313" key="1">
    <source>
        <dbReference type="EMBL" id="GAG99768.1"/>
    </source>
</evidence>
<name>X1CUJ6_9ZZZZ</name>
<evidence type="ECO:0008006" key="2">
    <source>
        <dbReference type="Google" id="ProtNLM"/>
    </source>
</evidence>
<dbReference type="InterPro" id="IPR014721">
    <property type="entry name" value="Ribsml_uS5_D2-typ_fold_subgr"/>
</dbReference>
<dbReference type="SUPFAM" id="SSF54211">
    <property type="entry name" value="Ribosomal protein S5 domain 2-like"/>
    <property type="match status" value="1"/>
</dbReference>
<comment type="caution">
    <text evidence="1">The sequence shown here is derived from an EMBL/GenBank/DDBJ whole genome shotgun (WGS) entry which is preliminary data.</text>
</comment>
<feature type="non-terminal residue" evidence="1">
    <location>
        <position position="1"/>
    </location>
</feature>
<accession>X1CUJ6</accession>
<dbReference type="Gene3D" id="3.30.230.10">
    <property type="match status" value="1"/>
</dbReference>
<gene>
    <name evidence="1" type="ORF">S01H4_37377</name>
</gene>
<dbReference type="AlphaFoldDB" id="X1CUJ6"/>